<keyword evidence="1" id="KW-0732">Signal</keyword>
<evidence type="ECO:0000256" key="1">
    <source>
        <dbReference type="SAM" id="SignalP"/>
    </source>
</evidence>
<evidence type="ECO:0000313" key="3">
    <source>
        <dbReference type="Proteomes" id="UP001596303"/>
    </source>
</evidence>
<dbReference type="PANTHER" id="PTHR36302:SF1">
    <property type="entry name" value="COPPER CHAPERONE PCU(A)C"/>
    <property type="match status" value="1"/>
</dbReference>
<protein>
    <submittedName>
        <fullName evidence="2">Copper chaperone PCu(A)C</fullName>
    </submittedName>
</protein>
<dbReference type="InterPro" id="IPR058248">
    <property type="entry name" value="Lxx211020-like"/>
</dbReference>
<feature type="chain" id="PRO_5045692941" evidence="1">
    <location>
        <begin position="28"/>
        <end position="167"/>
    </location>
</feature>
<reference evidence="3" key="1">
    <citation type="journal article" date="2019" name="Int. J. Syst. Evol. Microbiol.">
        <title>The Global Catalogue of Microorganisms (GCM) 10K type strain sequencing project: providing services to taxonomists for standard genome sequencing and annotation.</title>
        <authorList>
            <consortium name="The Broad Institute Genomics Platform"/>
            <consortium name="The Broad Institute Genome Sequencing Center for Infectious Disease"/>
            <person name="Wu L."/>
            <person name="Ma J."/>
        </authorList>
    </citation>
    <scope>NUCLEOTIDE SEQUENCE [LARGE SCALE GENOMIC DNA]</scope>
    <source>
        <strain evidence="3">CGMCC-1.15741</strain>
    </source>
</reference>
<feature type="signal peptide" evidence="1">
    <location>
        <begin position="1"/>
        <end position="27"/>
    </location>
</feature>
<organism evidence="2 3">
    <name type="scientific">Ponticaulis profundi</name>
    <dbReference type="NCBI Taxonomy" id="2665222"/>
    <lineage>
        <taxon>Bacteria</taxon>
        <taxon>Pseudomonadati</taxon>
        <taxon>Pseudomonadota</taxon>
        <taxon>Alphaproteobacteria</taxon>
        <taxon>Hyphomonadales</taxon>
        <taxon>Hyphomonadaceae</taxon>
        <taxon>Ponticaulis</taxon>
    </lineage>
</organism>
<dbReference type="Proteomes" id="UP001596303">
    <property type="component" value="Unassembled WGS sequence"/>
</dbReference>
<name>A0ABW1S9S0_9PROT</name>
<dbReference type="InterPro" id="IPR007410">
    <property type="entry name" value="LpqE-like"/>
</dbReference>
<dbReference type="SUPFAM" id="SSF110087">
    <property type="entry name" value="DR1885-like metal-binding protein"/>
    <property type="match status" value="1"/>
</dbReference>
<evidence type="ECO:0000313" key="2">
    <source>
        <dbReference type="EMBL" id="MFC6198006.1"/>
    </source>
</evidence>
<dbReference type="PANTHER" id="PTHR36302">
    <property type="entry name" value="BLR7088 PROTEIN"/>
    <property type="match status" value="1"/>
</dbReference>
<dbReference type="Gene3D" id="2.60.40.1890">
    <property type="entry name" value="PCu(A)C copper chaperone"/>
    <property type="match status" value="1"/>
</dbReference>
<dbReference type="Pfam" id="PF04314">
    <property type="entry name" value="PCuAC"/>
    <property type="match status" value="1"/>
</dbReference>
<comment type="caution">
    <text evidence="2">The sequence shown here is derived from an EMBL/GenBank/DDBJ whole genome shotgun (WGS) entry which is preliminary data.</text>
</comment>
<dbReference type="InterPro" id="IPR036182">
    <property type="entry name" value="PCuAC_sf"/>
</dbReference>
<proteinExistence type="predicted"/>
<dbReference type="EMBL" id="JBHSSW010000009">
    <property type="protein sequence ID" value="MFC6198006.1"/>
    <property type="molecule type" value="Genomic_DNA"/>
</dbReference>
<accession>A0ABW1S9S0</accession>
<gene>
    <name evidence="2" type="ORF">ACFQDM_07950</name>
</gene>
<dbReference type="RefSeq" id="WP_377377741.1">
    <property type="nucleotide sequence ID" value="NZ_JBHSSW010000009.1"/>
</dbReference>
<keyword evidence="3" id="KW-1185">Reference proteome</keyword>
<dbReference type="PROSITE" id="PS51257">
    <property type="entry name" value="PROKAR_LIPOPROTEIN"/>
    <property type="match status" value="1"/>
</dbReference>
<sequence length="167" mass="17363">MYRSLMTGMALLALAACGGESPPPTGAATTTPAETSATNSDMASAFAIEDAYIRMPLAGSDKTAAYFTLTSSADTMAFLIDASTPAAETAELHTHTHENGMMAMRKADLFEIPANGVLELRPMGNHLMLFGVDSTLADGDLVSLTLVISVDGEPVVKTIDVPVKPLG</sequence>